<dbReference type="Proteomes" id="UP000177309">
    <property type="component" value="Unassembled WGS sequence"/>
</dbReference>
<reference evidence="1 2" key="1">
    <citation type="journal article" date="2016" name="Nat. Commun.">
        <title>Thousands of microbial genomes shed light on interconnected biogeochemical processes in an aquifer system.</title>
        <authorList>
            <person name="Anantharaman K."/>
            <person name="Brown C.T."/>
            <person name="Hug L.A."/>
            <person name="Sharon I."/>
            <person name="Castelle C.J."/>
            <person name="Probst A.J."/>
            <person name="Thomas B.C."/>
            <person name="Singh A."/>
            <person name="Wilkins M.J."/>
            <person name="Karaoz U."/>
            <person name="Brodie E.L."/>
            <person name="Williams K.H."/>
            <person name="Hubbard S.S."/>
            <person name="Banfield J.F."/>
        </authorList>
    </citation>
    <scope>NUCLEOTIDE SEQUENCE [LARGE SCALE GENOMIC DNA]</scope>
</reference>
<comment type="caution">
    <text evidence="1">The sequence shown here is derived from an EMBL/GenBank/DDBJ whole genome shotgun (WGS) entry which is preliminary data.</text>
</comment>
<proteinExistence type="predicted"/>
<evidence type="ECO:0000313" key="1">
    <source>
        <dbReference type="EMBL" id="OGC33758.1"/>
    </source>
</evidence>
<protein>
    <submittedName>
        <fullName evidence="1">Uncharacterized protein</fullName>
    </submittedName>
</protein>
<sequence length="115" mass="12780">MTGSAAKSSRRHYEDFRDPDKVEEGGVVRISGAFLLDHEDEILNLVKEEGKLAEARNPKAKVSSITKAGNGIVVETSSHNLALKIGKALSHAYKGEHTYKFLKGEKFVEVIWQRD</sequence>
<accession>A0A1F4TM15</accession>
<organism evidence="1 2">
    <name type="scientific">candidate division WOR-1 bacterium RIFOXYC2_FULL_41_25</name>
    <dbReference type="NCBI Taxonomy" id="1802586"/>
    <lineage>
        <taxon>Bacteria</taxon>
        <taxon>Bacillati</taxon>
        <taxon>Saganbacteria</taxon>
    </lineage>
</organism>
<name>A0A1F4TM15_UNCSA</name>
<dbReference type="EMBL" id="MEUI01000028">
    <property type="protein sequence ID" value="OGC33758.1"/>
    <property type="molecule type" value="Genomic_DNA"/>
</dbReference>
<evidence type="ECO:0000313" key="2">
    <source>
        <dbReference type="Proteomes" id="UP000177309"/>
    </source>
</evidence>
<dbReference type="AlphaFoldDB" id="A0A1F4TM15"/>
<gene>
    <name evidence="1" type="ORF">A2462_00585</name>
</gene>